<dbReference type="EMBL" id="CAGKOT010000037">
    <property type="protein sequence ID" value="CAB5377496.1"/>
    <property type="molecule type" value="Genomic_DNA"/>
</dbReference>
<gene>
    <name evidence="1" type="ORF">CHRIB12_LOCUS15796</name>
</gene>
<protein>
    <submittedName>
        <fullName evidence="1">Uncharacterized protein</fullName>
    </submittedName>
</protein>
<comment type="caution">
    <text evidence="1">The sequence shown here is derived from an EMBL/GenBank/DDBJ whole genome shotgun (WGS) entry which is preliminary data.</text>
</comment>
<reference evidence="1" key="1">
    <citation type="submission" date="2020-05" db="EMBL/GenBank/DDBJ databases">
        <authorList>
            <person name="Rincon C."/>
            <person name="Sanders R I."/>
            <person name="Robbins C."/>
            <person name="Chaturvedi A."/>
        </authorList>
    </citation>
    <scope>NUCLEOTIDE SEQUENCE</scope>
    <source>
        <strain evidence="1">CHB12</strain>
    </source>
</reference>
<organism evidence="1 2">
    <name type="scientific">Rhizophagus irregularis</name>
    <dbReference type="NCBI Taxonomy" id="588596"/>
    <lineage>
        <taxon>Eukaryota</taxon>
        <taxon>Fungi</taxon>
        <taxon>Fungi incertae sedis</taxon>
        <taxon>Mucoromycota</taxon>
        <taxon>Glomeromycotina</taxon>
        <taxon>Glomeromycetes</taxon>
        <taxon>Glomerales</taxon>
        <taxon>Glomeraceae</taxon>
        <taxon>Rhizophagus</taxon>
    </lineage>
</organism>
<accession>A0A915ZHM3</accession>
<evidence type="ECO:0000313" key="1">
    <source>
        <dbReference type="EMBL" id="CAB5377496.1"/>
    </source>
</evidence>
<proteinExistence type="predicted"/>
<dbReference type="Proteomes" id="UP000684084">
    <property type="component" value="Unassembled WGS sequence"/>
</dbReference>
<name>A0A915ZHM3_9GLOM</name>
<dbReference type="AlphaFoldDB" id="A0A915ZHM3"/>
<dbReference type="OrthoDB" id="2321338at2759"/>
<sequence>MSRGEGVYKDRDEASELFKELCFEEYSNLYGTLLDCCDIDDDEKAQVKGFFDNKVVSLINYLVSDLSD</sequence>
<evidence type="ECO:0000313" key="2">
    <source>
        <dbReference type="Proteomes" id="UP000684084"/>
    </source>
</evidence>